<feature type="domain" description="DUF2179" evidence="7">
    <location>
        <begin position="222"/>
        <end position="276"/>
    </location>
</feature>
<keyword evidence="5 6" id="KW-0472">Membrane</keyword>
<evidence type="ECO:0000259" key="7">
    <source>
        <dbReference type="Pfam" id="PF10035"/>
    </source>
</evidence>
<dbReference type="InterPro" id="IPR019264">
    <property type="entry name" value="DUF2179"/>
</dbReference>
<evidence type="ECO:0000256" key="4">
    <source>
        <dbReference type="ARBA" id="ARBA00022989"/>
    </source>
</evidence>
<evidence type="ECO:0000256" key="2">
    <source>
        <dbReference type="ARBA" id="ARBA00022475"/>
    </source>
</evidence>
<dbReference type="PANTHER" id="PTHR33545">
    <property type="entry name" value="UPF0750 MEMBRANE PROTEIN YITT-RELATED"/>
    <property type="match status" value="1"/>
</dbReference>
<dbReference type="EMBL" id="VUMM01000005">
    <property type="protein sequence ID" value="MSS01301.1"/>
    <property type="molecule type" value="Genomic_DNA"/>
</dbReference>
<keyword evidence="9" id="KW-1185">Reference proteome</keyword>
<evidence type="ECO:0000313" key="9">
    <source>
        <dbReference type="Proteomes" id="UP000470082"/>
    </source>
</evidence>
<accession>A0A7X2N2M6</accession>
<dbReference type="InterPro" id="IPR051461">
    <property type="entry name" value="UPF0750_membrane"/>
</dbReference>
<feature type="transmembrane region" description="Helical" evidence="6">
    <location>
        <begin position="118"/>
        <end position="144"/>
    </location>
</feature>
<comment type="caution">
    <text evidence="8">The sequence shown here is derived from an EMBL/GenBank/DDBJ whole genome shotgun (WGS) entry which is preliminary data.</text>
</comment>
<dbReference type="RefSeq" id="WP_154459777.1">
    <property type="nucleotide sequence ID" value="NZ_JAQYTQ010000039.1"/>
</dbReference>
<comment type="subcellular location">
    <subcellularLocation>
        <location evidence="1">Cell membrane</location>
        <topology evidence="1">Multi-pass membrane protein</topology>
    </subcellularLocation>
</comment>
<feature type="transmembrane region" description="Helical" evidence="6">
    <location>
        <begin position="156"/>
        <end position="174"/>
    </location>
</feature>
<proteinExistence type="predicted"/>
<dbReference type="Pfam" id="PF10035">
    <property type="entry name" value="DUF2179"/>
    <property type="match status" value="1"/>
</dbReference>
<dbReference type="InterPro" id="IPR015867">
    <property type="entry name" value="N-reg_PII/ATP_PRibTrfase_C"/>
</dbReference>
<dbReference type="Gene3D" id="3.30.70.120">
    <property type="match status" value="1"/>
</dbReference>
<evidence type="ECO:0000256" key="3">
    <source>
        <dbReference type="ARBA" id="ARBA00022692"/>
    </source>
</evidence>
<dbReference type="PIRSF" id="PIRSF006483">
    <property type="entry name" value="Membrane_protein_YitT"/>
    <property type="match status" value="1"/>
</dbReference>
<evidence type="ECO:0000313" key="8">
    <source>
        <dbReference type="EMBL" id="MSS01301.1"/>
    </source>
</evidence>
<evidence type="ECO:0000256" key="6">
    <source>
        <dbReference type="SAM" id="Phobius"/>
    </source>
</evidence>
<sequence>MEKNEIYKYVELIFGSMLFAISINLFVTPNNINSGGIVGIAQLFDFYIPHRSSFDLTGIINGLLNIPLFILAIRNISKQFCAKTILSVIVQTCMLSILPKTQIPVMEDLLSNCLMGAILGGIGIGFCLRSSGCAGGMDILGVYFSKIKPGFSVGKLSILLNAILFSFCAFAWSLESSLYSIIYVSVMYFVCDRCHYQNINIAATIFTKEEKLKNEIMSRTGRGVTYWNGKGAYTEQDLYVLVTCLNKYEIRRLKKIIDEVDPNAFVILNEGSGITGGFEKRL</sequence>
<protein>
    <submittedName>
        <fullName evidence="8">YitT family protein</fullName>
    </submittedName>
</protein>
<keyword evidence="4 6" id="KW-1133">Transmembrane helix</keyword>
<dbReference type="CDD" id="cd16380">
    <property type="entry name" value="YitT_C"/>
    <property type="match status" value="1"/>
</dbReference>
<dbReference type="Pfam" id="PF02588">
    <property type="entry name" value="YitT_membrane"/>
    <property type="match status" value="1"/>
</dbReference>
<feature type="transmembrane region" description="Helical" evidence="6">
    <location>
        <begin position="12"/>
        <end position="32"/>
    </location>
</feature>
<gene>
    <name evidence="8" type="ORF">FYJ50_04150</name>
</gene>
<dbReference type="InterPro" id="IPR003740">
    <property type="entry name" value="YitT"/>
</dbReference>
<dbReference type="PANTHER" id="PTHR33545:SF5">
    <property type="entry name" value="UPF0750 MEMBRANE PROTEIN YITT"/>
    <property type="match status" value="1"/>
</dbReference>
<keyword evidence="2" id="KW-1003">Cell membrane</keyword>
<dbReference type="Proteomes" id="UP000470082">
    <property type="component" value="Unassembled WGS sequence"/>
</dbReference>
<keyword evidence="3 6" id="KW-0812">Transmembrane</keyword>
<name>A0A7X2N2M6_9FIRM</name>
<evidence type="ECO:0000256" key="1">
    <source>
        <dbReference type="ARBA" id="ARBA00004651"/>
    </source>
</evidence>
<dbReference type="AlphaFoldDB" id="A0A7X2N2M6"/>
<dbReference type="GO" id="GO:0005886">
    <property type="term" value="C:plasma membrane"/>
    <property type="evidence" value="ECO:0007669"/>
    <property type="project" value="UniProtKB-SubCell"/>
</dbReference>
<organism evidence="8 9">
    <name type="scientific">Floccifex porci</name>
    <dbReference type="NCBI Taxonomy" id="2606629"/>
    <lineage>
        <taxon>Bacteria</taxon>
        <taxon>Bacillati</taxon>
        <taxon>Bacillota</taxon>
        <taxon>Erysipelotrichia</taxon>
        <taxon>Erysipelotrichales</taxon>
        <taxon>Erysipelotrichaceae</taxon>
        <taxon>Floccifex</taxon>
    </lineage>
</organism>
<feature type="transmembrane region" description="Helical" evidence="6">
    <location>
        <begin position="52"/>
        <end position="73"/>
    </location>
</feature>
<reference evidence="8 9" key="1">
    <citation type="submission" date="2019-08" db="EMBL/GenBank/DDBJ databases">
        <title>In-depth cultivation of the pig gut microbiome towards novel bacterial diversity and tailored functional studies.</title>
        <authorList>
            <person name="Wylensek D."/>
            <person name="Hitch T.C.A."/>
            <person name="Clavel T."/>
        </authorList>
    </citation>
    <scope>NUCLEOTIDE SEQUENCE [LARGE SCALE GENOMIC DNA]</scope>
    <source>
        <strain evidence="8 9">LKV-178-WT-2G</strain>
    </source>
</reference>
<evidence type="ECO:0000256" key="5">
    <source>
        <dbReference type="ARBA" id="ARBA00023136"/>
    </source>
</evidence>